<sequence length="104" mass="11418">MTAVMMLHGFWMPLANCLIAINKHAKFSQVYLGSSLAAVAAAYPLTRALDETGAAIALLVLDATMLTVVSTILLTRLCNMREIFDALRKDLSSLKAKLLRKFTF</sequence>
<evidence type="ECO:0000256" key="1">
    <source>
        <dbReference type="SAM" id="Phobius"/>
    </source>
</evidence>
<proteinExistence type="predicted"/>
<keyword evidence="1" id="KW-0472">Membrane</keyword>
<reference evidence="2 3" key="1">
    <citation type="submission" date="2015-09" db="EMBL/GenBank/DDBJ databases">
        <title>Draft Genome Sequence of the Strain BR 3267 (Bradyrhizobium yuanmingense) recommended as inoculant for cowpea in Brazil.</title>
        <authorList>
            <person name="Simoes-Araujo J.L."/>
            <person name="Zilli J.E."/>
        </authorList>
    </citation>
    <scope>NUCLEOTIDE SEQUENCE [LARGE SCALE GENOMIC DNA]</scope>
    <source>
        <strain evidence="2 3">BR3267</strain>
    </source>
</reference>
<evidence type="ECO:0000313" key="2">
    <source>
        <dbReference type="EMBL" id="KRQ01517.1"/>
    </source>
</evidence>
<feature type="transmembrane region" description="Helical" evidence="1">
    <location>
        <begin position="52"/>
        <end position="74"/>
    </location>
</feature>
<dbReference type="EMBL" id="LJYF01000004">
    <property type="protein sequence ID" value="KRQ01517.1"/>
    <property type="molecule type" value="Genomic_DNA"/>
</dbReference>
<keyword evidence="1" id="KW-1133">Transmembrane helix</keyword>
<accession>A0A0R3CYX6</accession>
<comment type="caution">
    <text evidence="2">The sequence shown here is derived from an EMBL/GenBank/DDBJ whole genome shotgun (WGS) entry which is preliminary data.</text>
</comment>
<gene>
    <name evidence="2" type="ORF">AOQ72_08610</name>
</gene>
<keyword evidence="1" id="KW-0812">Transmembrane</keyword>
<dbReference type="AlphaFoldDB" id="A0A0R3CYX6"/>
<protein>
    <submittedName>
        <fullName evidence="2">Uncharacterized protein</fullName>
    </submittedName>
</protein>
<organism evidence="2 3">
    <name type="scientific">Bradyrhizobium yuanmingense</name>
    <dbReference type="NCBI Taxonomy" id="108015"/>
    <lineage>
        <taxon>Bacteria</taxon>
        <taxon>Pseudomonadati</taxon>
        <taxon>Pseudomonadota</taxon>
        <taxon>Alphaproteobacteria</taxon>
        <taxon>Hyphomicrobiales</taxon>
        <taxon>Nitrobacteraceae</taxon>
        <taxon>Bradyrhizobium</taxon>
    </lineage>
</organism>
<dbReference type="Proteomes" id="UP000051380">
    <property type="component" value="Unassembled WGS sequence"/>
</dbReference>
<evidence type="ECO:0000313" key="3">
    <source>
        <dbReference type="Proteomes" id="UP000051380"/>
    </source>
</evidence>
<name>A0A0R3CYX6_9BRAD</name>